<dbReference type="Proteomes" id="UP000719500">
    <property type="component" value="Unassembled WGS sequence"/>
</dbReference>
<dbReference type="InterPro" id="IPR026870">
    <property type="entry name" value="Zinc_ribbon_dom"/>
</dbReference>
<accession>A0ABS2FVF8</accession>
<dbReference type="SUPFAM" id="SSF51126">
    <property type="entry name" value="Pectin lyase-like"/>
    <property type="match status" value="1"/>
</dbReference>
<keyword evidence="1" id="KW-0472">Membrane</keyword>
<evidence type="ECO:0000256" key="1">
    <source>
        <dbReference type="SAM" id="Phobius"/>
    </source>
</evidence>
<keyword evidence="1" id="KW-0812">Transmembrane</keyword>
<proteinExistence type="predicted"/>
<dbReference type="Pfam" id="PF13240">
    <property type="entry name" value="Zn_Ribbon_1"/>
    <property type="match status" value="1"/>
</dbReference>
<gene>
    <name evidence="3" type="ORF">H9X91_09320</name>
</gene>
<keyword evidence="1" id="KW-1133">Transmembrane helix</keyword>
<feature type="domain" description="Zinc-ribbon" evidence="2">
    <location>
        <begin position="11"/>
        <end position="30"/>
    </location>
</feature>
<protein>
    <submittedName>
        <fullName evidence="3">Zinc-ribbon domain-containing protein</fullName>
    </submittedName>
</protein>
<evidence type="ECO:0000313" key="4">
    <source>
        <dbReference type="Proteomes" id="UP000719500"/>
    </source>
</evidence>
<sequence>MQQDRTTRRTCPYCGAELPEEASFCPFCARSVNQRQKVSPPSYRWRKALRRAFPILLLALALGAAGAGWYLSTRPQVYDDGGTGEVIYTDEDGTYQLLLSWLDTPYDPAPVITQQAEKDDEYTFPVCLFIHHKDTGTNAGEIFLRKVASVTAEFDTPDDPSGYITYDPPAYDDYAPDAALTSFTHFLGRENSAQGTWTITMDNGDVILLHQTLNVDLIETVDIYPEDVPMDTTEDLQVLVDSIGDRVGEYDVVNIHLPAVTYEGTLSITERPVNLYGNTDGEGRTTFTGTVQVNPGGVNWITYLYDIDFAGSGDGMALTTARRTWTIGCRFTGWQTAILSHGSGYPGGIAYTNCFFEGNDMAVHYNTNQVSFFNGVSPDNTFLHNGTAILIEGEPTEDILELSGCRFVGNGTDIDNPCGQPLDLSQATFQ</sequence>
<name>A0ABS2FVF8_9FIRM</name>
<dbReference type="InterPro" id="IPR011050">
    <property type="entry name" value="Pectin_lyase_fold/virulence"/>
</dbReference>
<dbReference type="RefSeq" id="WP_204804555.1">
    <property type="nucleotide sequence ID" value="NZ_JACSNX010000013.1"/>
</dbReference>
<dbReference type="EMBL" id="JACSNX010000013">
    <property type="protein sequence ID" value="MBM6851632.1"/>
    <property type="molecule type" value="Genomic_DNA"/>
</dbReference>
<evidence type="ECO:0000313" key="3">
    <source>
        <dbReference type="EMBL" id="MBM6851632.1"/>
    </source>
</evidence>
<feature type="transmembrane region" description="Helical" evidence="1">
    <location>
        <begin position="52"/>
        <end position="71"/>
    </location>
</feature>
<reference evidence="3 4" key="1">
    <citation type="journal article" date="2021" name="Sci. Rep.">
        <title>The distribution of antibiotic resistance genes in chicken gut microbiota commensals.</title>
        <authorList>
            <person name="Juricova H."/>
            <person name="Matiasovicova J."/>
            <person name="Kubasova T."/>
            <person name="Cejkova D."/>
            <person name="Rychlik I."/>
        </authorList>
    </citation>
    <scope>NUCLEOTIDE SEQUENCE [LARGE SCALE GENOMIC DNA]</scope>
    <source>
        <strain evidence="3 4">An411</strain>
    </source>
</reference>
<evidence type="ECO:0000259" key="2">
    <source>
        <dbReference type="Pfam" id="PF13240"/>
    </source>
</evidence>
<organism evidence="3 4">
    <name type="scientific">Oscillibacter valericigenes</name>
    <dbReference type="NCBI Taxonomy" id="351091"/>
    <lineage>
        <taxon>Bacteria</taxon>
        <taxon>Bacillati</taxon>
        <taxon>Bacillota</taxon>
        <taxon>Clostridia</taxon>
        <taxon>Eubacteriales</taxon>
        <taxon>Oscillospiraceae</taxon>
        <taxon>Oscillibacter</taxon>
    </lineage>
</organism>
<keyword evidence="4" id="KW-1185">Reference proteome</keyword>
<comment type="caution">
    <text evidence="3">The sequence shown here is derived from an EMBL/GenBank/DDBJ whole genome shotgun (WGS) entry which is preliminary data.</text>
</comment>